<dbReference type="Gene3D" id="3.10.350.10">
    <property type="entry name" value="LysM domain"/>
    <property type="match status" value="1"/>
</dbReference>
<dbReference type="InterPro" id="IPR036908">
    <property type="entry name" value="RlpA-like_sf"/>
</dbReference>
<protein>
    <submittedName>
        <fullName evidence="3">3D (Asp-Asp-Asp) domain-containing protein</fullName>
    </submittedName>
</protein>
<evidence type="ECO:0000313" key="4">
    <source>
        <dbReference type="Proteomes" id="UP000198660"/>
    </source>
</evidence>
<proteinExistence type="predicted"/>
<dbReference type="Proteomes" id="UP000198660">
    <property type="component" value="Unassembled WGS sequence"/>
</dbReference>
<dbReference type="InterPro" id="IPR018392">
    <property type="entry name" value="LysM"/>
</dbReference>
<organism evidence="3 4">
    <name type="scientific">Marininema halotolerans</name>
    <dbReference type="NCBI Taxonomy" id="1155944"/>
    <lineage>
        <taxon>Bacteria</taxon>
        <taxon>Bacillati</taxon>
        <taxon>Bacillota</taxon>
        <taxon>Bacilli</taxon>
        <taxon>Bacillales</taxon>
        <taxon>Thermoactinomycetaceae</taxon>
        <taxon>Marininema</taxon>
    </lineage>
</organism>
<dbReference type="CDD" id="cd14667">
    <property type="entry name" value="3D_containing_proteins"/>
    <property type="match status" value="1"/>
</dbReference>
<sequence>MLFGVIGIIAFATAQGGFLGGIERADAREGARTIRVEKGDTVFQIAREHGTNVATLARINQLKDPSLIQVGQELVLPRNQNTRVAKRNSTEGKAAPTMVRGKALGDFTLTAYTAGPESTGKVPQDASYGVTSSGTKVADGITIAVDPNVIPIGSRVYIEGIGYRVAQDTGSAIKNQRIDVFMSDLDKARQFGVKKNIRVELVE</sequence>
<dbReference type="InterPro" id="IPR051933">
    <property type="entry name" value="Resuscitation_pf_RpfB"/>
</dbReference>
<dbReference type="SMART" id="SM00257">
    <property type="entry name" value="LysM"/>
    <property type="match status" value="1"/>
</dbReference>
<dbReference type="Pfam" id="PF06725">
    <property type="entry name" value="3D"/>
    <property type="match status" value="1"/>
</dbReference>
<evidence type="ECO:0000259" key="2">
    <source>
        <dbReference type="PROSITE" id="PS51782"/>
    </source>
</evidence>
<dbReference type="InterPro" id="IPR010611">
    <property type="entry name" value="3D_dom"/>
</dbReference>
<dbReference type="SUPFAM" id="SSF50685">
    <property type="entry name" value="Barwin-like endoglucanases"/>
    <property type="match status" value="1"/>
</dbReference>
<dbReference type="PROSITE" id="PS51782">
    <property type="entry name" value="LYSM"/>
    <property type="match status" value="1"/>
</dbReference>
<dbReference type="CDD" id="cd00118">
    <property type="entry name" value="LysM"/>
    <property type="match status" value="1"/>
</dbReference>
<dbReference type="InterPro" id="IPR059180">
    <property type="entry name" value="3D_YorM"/>
</dbReference>
<gene>
    <name evidence="3" type="ORF">SAMN05444972_10131</name>
</gene>
<keyword evidence="1" id="KW-0732">Signal</keyword>
<name>A0A1I6NQL3_9BACL</name>
<evidence type="ECO:0000313" key="3">
    <source>
        <dbReference type="EMBL" id="SFS30276.1"/>
    </source>
</evidence>
<dbReference type="AlphaFoldDB" id="A0A1I6NQL3"/>
<reference evidence="4" key="1">
    <citation type="submission" date="2016-10" db="EMBL/GenBank/DDBJ databases">
        <authorList>
            <person name="Varghese N."/>
            <person name="Submissions S."/>
        </authorList>
    </citation>
    <scope>NUCLEOTIDE SEQUENCE [LARGE SCALE GENOMIC DNA]</scope>
    <source>
        <strain evidence="4">DSM 45789</strain>
    </source>
</reference>
<evidence type="ECO:0000256" key="1">
    <source>
        <dbReference type="ARBA" id="ARBA00022729"/>
    </source>
</evidence>
<dbReference type="GO" id="GO:0009254">
    <property type="term" value="P:peptidoglycan turnover"/>
    <property type="evidence" value="ECO:0007669"/>
    <property type="project" value="InterPro"/>
</dbReference>
<dbReference type="GO" id="GO:0004553">
    <property type="term" value="F:hydrolase activity, hydrolyzing O-glycosyl compounds"/>
    <property type="evidence" value="ECO:0007669"/>
    <property type="project" value="InterPro"/>
</dbReference>
<dbReference type="Pfam" id="PF01476">
    <property type="entry name" value="LysM"/>
    <property type="match status" value="1"/>
</dbReference>
<dbReference type="PANTHER" id="PTHR39160:SF4">
    <property type="entry name" value="RESUSCITATION-PROMOTING FACTOR RPFB"/>
    <property type="match status" value="1"/>
</dbReference>
<dbReference type="InterPro" id="IPR036779">
    <property type="entry name" value="LysM_dom_sf"/>
</dbReference>
<dbReference type="PANTHER" id="PTHR39160">
    <property type="entry name" value="CELL WALL-BINDING PROTEIN YOCH"/>
    <property type="match status" value="1"/>
</dbReference>
<dbReference type="Gene3D" id="2.40.40.10">
    <property type="entry name" value="RlpA-like domain"/>
    <property type="match status" value="1"/>
</dbReference>
<keyword evidence="4" id="KW-1185">Reference proteome</keyword>
<feature type="domain" description="LysM" evidence="2">
    <location>
        <begin position="32"/>
        <end position="76"/>
    </location>
</feature>
<dbReference type="SUPFAM" id="SSF54106">
    <property type="entry name" value="LysM domain"/>
    <property type="match status" value="1"/>
</dbReference>
<dbReference type="EMBL" id="FPAA01000001">
    <property type="protein sequence ID" value="SFS30276.1"/>
    <property type="molecule type" value="Genomic_DNA"/>
</dbReference>
<accession>A0A1I6NQL3</accession>
<dbReference type="GO" id="GO:0019867">
    <property type="term" value="C:outer membrane"/>
    <property type="evidence" value="ECO:0007669"/>
    <property type="project" value="InterPro"/>
</dbReference>